<gene>
    <name evidence="1" type="ORF">D7Y07_08475</name>
</gene>
<evidence type="ECO:0000313" key="2">
    <source>
        <dbReference type="Proteomes" id="UP000267159"/>
    </source>
</evidence>
<dbReference type="AlphaFoldDB" id="A0A3L8A987"/>
<comment type="caution">
    <text evidence="1">The sequence shown here is derived from an EMBL/GenBank/DDBJ whole genome shotgun (WGS) entry which is preliminary data.</text>
</comment>
<evidence type="ECO:0000313" key="1">
    <source>
        <dbReference type="EMBL" id="RLT80408.1"/>
    </source>
</evidence>
<reference evidence="1 2" key="1">
    <citation type="submission" date="2018-09" db="EMBL/GenBank/DDBJ databases">
        <title>Murine metabolic-syndrome-specific gut microbial biobank.</title>
        <authorList>
            <person name="Liu C."/>
        </authorList>
    </citation>
    <scope>NUCLEOTIDE SEQUENCE [LARGE SCALE GENOMIC DNA]</scope>
    <source>
        <strain evidence="1 2">0.1X-D8-26</strain>
    </source>
</reference>
<name>A0A3L8A987_9BACE</name>
<dbReference type="Proteomes" id="UP000267159">
    <property type="component" value="Unassembled WGS sequence"/>
</dbReference>
<sequence>MNNDKNNKRVSLEDMYNKMMHTQSSVNYDFSKWEKTGDVYKQFSIYDTSKYETILSSSTIINK</sequence>
<dbReference type="EMBL" id="RAZM01000020">
    <property type="protein sequence ID" value="RLT80408.1"/>
    <property type="molecule type" value="Genomic_DNA"/>
</dbReference>
<organism evidence="1 2">
    <name type="scientific">Bacteroides acidifaciens</name>
    <dbReference type="NCBI Taxonomy" id="85831"/>
    <lineage>
        <taxon>Bacteria</taxon>
        <taxon>Pseudomonadati</taxon>
        <taxon>Bacteroidota</taxon>
        <taxon>Bacteroidia</taxon>
        <taxon>Bacteroidales</taxon>
        <taxon>Bacteroidaceae</taxon>
        <taxon>Bacteroides</taxon>
    </lineage>
</organism>
<accession>A0A3L8A987</accession>
<protein>
    <submittedName>
        <fullName evidence="1">Uncharacterized protein</fullName>
    </submittedName>
</protein>
<proteinExistence type="predicted"/>